<keyword evidence="3" id="KW-1185">Reference proteome</keyword>
<proteinExistence type="predicted"/>
<sequence>MADTVAQSAPEAPTAPHIPKTKHELKHERRMARHSEHMARRNDPERRSRAGDVVGHVSNGLKILTFGHKNPISEIVGTVADGLKHGAGEKPNRDDLDKVAKE</sequence>
<accession>A0A9W8YK70</accession>
<dbReference type="Proteomes" id="UP001140453">
    <property type="component" value="Unassembled WGS sequence"/>
</dbReference>
<dbReference type="OrthoDB" id="5209365at2759"/>
<evidence type="ECO:0000313" key="2">
    <source>
        <dbReference type="EMBL" id="KAJ4386376.1"/>
    </source>
</evidence>
<feature type="compositionally biased region" description="Basic and acidic residues" evidence="1">
    <location>
        <begin position="21"/>
        <end position="50"/>
    </location>
</feature>
<evidence type="ECO:0000313" key="3">
    <source>
        <dbReference type="Proteomes" id="UP001140453"/>
    </source>
</evidence>
<protein>
    <submittedName>
        <fullName evidence="2">Uncharacterized protein</fullName>
    </submittedName>
</protein>
<comment type="caution">
    <text evidence="2">The sequence shown here is derived from an EMBL/GenBank/DDBJ whole genome shotgun (WGS) entry which is preliminary data.</text>
</comment>
<evidence type="ECO:0000256" key="1">
    <source>
        <dbReference type="SAM" id="MobiDB-lite"/>
    </source>
</evidence>
<feature type="region of interest" description="Disordered" evidence="1">
    <location>
        <begin position="1"/>
        <end position="53"/>
    </location>
</feature>
<dbReference type="AlphaFoldDB" id="A0A9W8YK70"/>
<organism evidence="2 3">
    <name type="scientific">Gnomoniopsis smithogilvyi</name>
    <dbReference type="NCBI Taxonomy" id="1191159"/>
    <lineage>
        <taxon>Eukaryota</taxon>
        <taxon>Fungi</taxon>
        <taxon>Dikarya</taxon>
        <taxon>Ascomycota</taxon>
        <taxon>Pezizomycotina</taxon>
        <taxon>Sordariomycetes</taxon>
        <taxon>Sordariomycetidae</taxon>
        <taxon>Diaporthales</taxon>
        <taxon>Gnomoniaceae</taxon>
        <taxon>Gnomoniopsis</taxon>
    </lineage>
</organism>
<reference evidence="2" key="1">
    <citation type="submission" date="2022-10" db="EMBL/GenBank/DDBJ databases">
        <title>Tapping the CABI collections for fungal endophytes: first genome assemblies for Collariella, Neodidymelliopsis, Ascochyta clinopodiicola, Didymella pomorum, Didymosphaeria variabile, Neocosmospora piperis and Neocucurbitaria cava.</title>
        <authorList>
            <person name="Hill R."/>
        </authorList>
    </citation>
    <scope>NUCLEOTIDE SEQUENCE</scope>
    <source>
        <strain evidence="2">IMI 355082</strain>
    </source>
</reference>
<gene>
    <name evidence="2" type="ORF">N0V93_009271</name>
</gene>
<dbReference type="EMBL" id="JAPEVB010000006">
    <property type="protein sequence ID" value="KAJ4386376.1"/>
    <property type="molecule type" value="Genomic_DNA"/>
</dbReference>
<feature type="region of interest" description="Disordered" evidence="1">
    <location>
        <begin position="82"/>
        <end position="102"/>
    </location>
</feature>
<name>A0A9W8YK70_9PEZI</name>